<name>A0ABY9ANL1_PARCI</name>
<organism evidence="1 2">
    <name type="scientific">Paracidovorax citrulli</name>
    <name type="common">Acidovorax citrulli</name>
    <dbReference type="NCBI Taxonomy" id="80869"/>
    <lineage>
        <taxon>Bacteria</taxon>
        <taxon>Pseudomonadati</taxon>
        <taxon>Pseudomonadota</taxon>
        <taxon>Betaproteobacteria</taxon>
        <taxon>Burkholderiales</taxon>
        <taxon>Comamonadaceae</taxon>
        <taxon>Paracidovorax</taxon>
    </lineage>
</organism>
<accession>A0ABY9ANL1</accession>
<dbReference type="EMBL" id="CP127363">
    <property type="protein sequence ID" value="WIY48490.1"/>
    <property type="molecule type" value="Genomic_DNA"/>
</dbReference>
<dbReference type="GO" id="GO:0005524">
    <property type="term" value="F:ATP binding"/>
    <property type="evidence" value="ECO:0007669"/>
    <property type="project" value="UniProtKB-KW"/>
</dbReference>
<dbReference type="Gene3D" id="3.30.565.10">
    <property type="entry name" value="Histidine kinase-like ATPase, C-terminal domain"/>
    <property type="match status" value="1"/>
</dbReference>
<sequence>MTTIRLQTNQHRLIANLRHAFNQRSMLGELLQNARRAQASDIRIYVTDDCIAVHDNGSGIEDLQSLIHIAESGWKAVIRERENAFGMGALATLYFAERLMVRSRGQTFSARTADILAGNPIEVLPADGTWQGTQIQLDGVRSPDRHVFLPDWVRSEMRRLCEAFPVRVYVNDVEVPRPLAKPDIRWRETSMGKVLIDLHGATNQWRCFLQGLPIQVGSSYAPKQIVLLPDDMVAKLPDRQHLLNETSDIPRIQAAVNQAYRQALMDAKSELAGHEFAEWYADACVISSNADLLNDVPFVPRAWFRNWKDRPAGVCRYWEHYGDDGVTSADAMSEAGVWRIEDDDGDVLLAEVFLQAADAYLLEQINLDAGHWLLRLARPLSAEQIAVRVGASRHRMEHPGLADWEVALELVNSLQVGLLEGGELYDVPAIRKDGTLYVTTEACNVTRLVSDYSVDDRYDEDLENDDEETIRTFIAVGSSSSPDHVVEALLPRALRYEAQAKLAGASVRLAFDAEGKLASVSTS</sequence>
<evidence type="ECO:0000313" key="1">
    <source>
        <dbReference type="EMBL" id="WIY48490.1"/>
    </source>
</evidence>
<keyword evidence="1" id="KW-0067">ATP-binding</keyword>
<gene>
    <name evidence="1" type="ORF">QRO08_22150</name>
</gene>
<dbReference type="RefSeq" id="WP_011793731.1">
    <property type="nucleotide sequence ID" value="NZ_CP023687.1"/>
</dbReference>
<dbReference type="Proteomes" id="UP001242732">
    <property type="component" value="Chromosome"/>
</dbReference>
<dbReference type="Pfam" id="PF13589">
    <property type="entry name" value="HATPase_c_3"/>
    <property type="match status" value="1"/>
</dbReference>
<keyword evidence="1" id="KW-0547">Nucleotide-binding</keyword>
<protein>
    <submittedName>
        <fullName evidence="1">ATP-binding protein</fullName>
    </submittedName>
</protein>
<dbReference type="InterPro" id="IPR036890">
    <property type="entry name" value="HATPase_C_sf"/>
</dbReference>
<dbReference type="SUPFAM" id="SSF55874">
    <property type="entry name" value="ATPase domain of HSP90 chaperone/DNA topoisomerase II/histidine kinase"/>
    <property type="match status" value="1"/>
</dbReference>
<evidence type="ECO:0000313" key="2">
    <source>
        <dbReference type="Proteomes" id="UP001242732"/>
    </source>
</evidence>
<reference evidence="1 2" key="1">
    <citation type="submission" date="2023-06" db="EMBL/GenBank/DDBJ databases">
        <authorList>
            <person name="Ham H."/>
            <person name="Park D.S."/>
        </authorList>
    </citation>
    <scope>NUCLEOTIDE SEQUENCE [LARGE SCALE GENOMIC DNA]</scope>
    <source>
        <strain evidence="1 2">KACC 17005</strain>
    </source>
</reference>
<keyword evidence="2" id="KW-1185">Reference proteome</keyword>
<proteinExistence type="predicted"/>